<dbReference type="OrthoDB" id="8390419at2"/>
<comment type="similarity">
    <text evidence="3">Belongs to the AlgF family.</text>
</comment>
<dbReference type="GO" id="GO:0042597">
    <property type="term" value="C:periplasmic space"/>
    <property type="evidence" value="ECO:0007669"/>
    <property type="project" value="UniProtKB-SubCell"/>
</dbReference>
<reference evidence="9 10" key="1">
    <citation type="submission" date="2015-09" db="EMBL/GenBank/DDBJ databases">
        <authorList>
            <consortium name="Swine Surveillance"/>
        </authorList>
    </citation>
    <scope>NUCLEOTIDE SEQUENCE [LARGE SCALE GENOMIC DNA]</scope>
    <source>
        <strain evidence="9 10">CECT 7648</strain>
    </source>
</reference>
<dbReference type="InterPro" id="IPR035422">
    <property type="entry name" value="AlgF"/>
</dbReference>
<evidence type="ECO:0000256" key="4">
    <source>
        <dbReference type="ARBA" id="ARBA00013964"/>
    </source>
</evidence>
<accession>A0A0P1GEY2</accession>
<dbReference type="GO" id="GO:0042121">
    <property type="term" value="P:alginic acid biosynthetic process"/>
    <property type="evidence" value="ECO:0007669"/>
    <property type="project" value="UniProtKB-UniPathway"/>
</dbReference>
<sequence length="213" mass="22107">MMDRRTCLAALGALVALPMGLASPAHAGDGALYKDVFDPNSSFVRIVAPGQTFGSIDGKSLDALTNGVSGYVNVMPGAIPVVFSDGSLDVEVAPSKHYTVVKMEGQEPQVFEDALELSPAKADVSVVNLTTQGDVNLYVPLAKAVAIKAVPAADVRSIALKAPLTLDFDLRSGEDALASVAAVELKRKAGVTIVLNQTGAGYDAFAVANSYER</sequence>
<keyword evidence="10" id="KW-1185">Reference proteome</keyword>
<evidence type="ECO:0000256" key="6">
    <source>
        <dbReference type="ARBA" id="ARBA00022764"/>
    </source>
</evidence>
<feature type="chain" id="PRO_5006063352" description="Alginate biosynthesis protein AlgF" evidence="8">
    <location>
        <begin position="28"/>
        <end position="213"/>
    </location>
</feature>
<keyword evidence="7" id="KW-0016">Alginate biosynthesis</keyword>
<organism evidence="9 10">
    <name type="scientific">Tropicibacter naphthalenivorans</name>
    <dbReference type="NCBI Taxonomy" id="441103"/>
    <lineage>
        <taxon>Bacteria</taxon>
        <taxon>Pseudomonadati</taxon>
        <taxon>Pseudomonadota</taxon>
        <taxon>Alphaproteobacteria</taxon>
        <taxon>Rhodobacterales</taxon>
        <taxon>Roseobacteraceae</taxon>
        <taxon>Tropicibacter</taxon>
    </lineage>
</organism>
<keyword evidence="5 8" id="KW-0732">Signal</keyword>
<dbReference type="RefSeq" id="WP_083499886.1">
    <property type="nucleotide sequence ID" value="NZ_CYSE01000005.1"/>
</dbReference>
<evidence type="ECO:0000256" key="8">
    <source>
        <dbReference type="SAM" id="SignalP"/>
    </source>
</evidence>
<keyword evidence="6" id="KW-0574">Periplasm</keyword>
<dbReference type="Proteomes" id="UP000054935">
    <property type="component" value="Unassembled WGS sequence"/>
</dbReference>
<protein>
    <recommendedName>
        <fullName evidence="4">Alginate biosynthesis protein AlgF</fullName>
    </recommendedName>
</protein>
<keyword evidence="9" id="KW-0808">Transferase</keyword>
<dbReference type="EMBL" id="CYSE01000005">
    <property type="protein sequence ID" value="CUH80079.1"/>
    <property type="molecule type" value="Genomic_DNA"/>
</dbReference>
<dbReference type="Pfam" id="PF11182">
    <property type="entry name" value="AlgF"/>
    <property type="match status" value="1"/>
</dbReference>
<evidence type="ECO:0000256" key="3">
    <source>
        <dbReference type="ARBA" id="ARBA00010033"/>
    </source>
</evidence>
<comment type="pathway">
    <text evidence="2">Glycan biosynthesis; alginate biosynthesis.</text>
</comment>
<comment type="subcellular location">
    <subcellularLocation>
        <location evidence="1">Periplasm</location>
    </subcellularLocation>
</comment>
<evidence type="ECO:0000313" key="10">
    <source>
        <dbReference type="Proteomes" id="UP000054935"/>
    </source>
</evidence>
<proteinExistence type="inferred from homology"/>
<evidence type="ECO:0000256" key="5">
    <source>
        <dbReference type="ARBA" id="ARBA00022729"/>
    </source>
</evidence>
<dbReference type="UniPathway" id="UPA00286"/>
<evidence type="ECO:0000256" key="7">
    <source>
        <dbReference type="ARBA" id="ARBA00022841"/>
    </source>
</evidence>
<dbReference type="STRING" id="441103.TRN7648_02799"/>
<dbReference type="AlphaFoldDB" id="A0A0P1GEY2"/>
<dbReference type="GO" id="GO:0016740">
    <property type="term" value="F:transferase activity"/>
    <property type="evidence" value="ECO:0007669"/>
    <property type="project" value="UniProtKB-KW"/>
</dbReference>
<gene>
    <name evidence="9" type="ORF">TRN7648_02799</name>
</gene>
<evidence type="ECO:0000256" key="2">
    <source>
        <dbReference type="ARBA" id="ARBA00005182"/>
    </source>
</evidence>
<evidence type="ECO:0000256" key="1">
    <source>
        <dbReference type="ARBA" id="ARBA00004418"/>
    </source>
</evidence>
<evidence type="ECO:0000313" key="9">
    <source>
        <dbReference type="EMBL" id="CUH80079.1"/>
    </source>
</evidence>
<feature type="signal peptide" evidence="8">
    <location>
        <begin position="1"/>
        <end position="27"/>
    </location>
</feature>
<name>A0A0P1GEY2_9RHOB</name>